<dbReference type="EMBL" id="AL445563">
    <property type="protein sequence ID" value="CAC13249.1"/>
    <property type="molecule type" value="Genomic_DNA"/>
</dbReference>
<protein>
    <submittedName>
        <fullName evidence="1">Uncharacterized protein</fullName>
    </submittedName>
</protein>
<keyword evidence="2" id="KW-1185">Reference proteome</keyword>
<dbReference type="BioCyc" id="MPUL272635:G1GT6-76-MONOMER"/>
<evidence type="ECO:0000313" key="2">
    <source>
        <dbReference type="Proteomes" id="UP000000528"/>
    </source>
</evidence>
<sequence>MKNERNLEDKFIDDLKALNYEYIDKDQMFDLRKGEKKTNYFAFYFGTTTRNNKQKHQNRWNL</sequence>
<dbReference type="RefSeq" id="WP_010924880.1">
    <property type="nucleotide sequence ID" value="NC_002771.1"/>
</dbReference>
<evidence type="ECO:0000313" key="1">
    <source>
        <dbReference type="EMBL" id="CAC13249.1"/>
    </source>
</evidence>
<dbReference type="PIR" id="D90521">
    <property type="entry name" value="D90521"/>
</dbReference>
<gene>
    <name evidence="1" type="ordered locus">MYPU_0760</name>
</gene>
<dbReference type="AlphaFoldDB" id="Q98RD3"/>
<dbReference type="KEGG" id="mpu:MYPU_0760"/>
<dbReference type="STRING" id="272635.gene:17576656"/>
<organism evidence="2">
    <name type="scientific">Mycoplasmopsis pulmonis (strain UAB CTIP)</name>
    <name type="common">Mycoplasma pulmonis</name>
    <dbReference type="NCBI Taxonomy" id="272635"/>
    <lineage>
        <taxon>Bacteria</taxon>
        <taxon>Bacillati</taxon>
        <taxon>Mycoplasmatota</taxon>
        <taxon>Mycoplasmoidales</taxon>
        <taxon>Metamycoplasmataceae</taxon>
        <taxon>Mycoplasmopsis</taxon>
    </lineage>
</organism>
<proteinExistence type="predicted"/>
<dbReference type="Proteomes" id="UP000000528">
    <property type="component" value="Chromosome"/>
</dbReference>
<name>Q98RD3_MYCPU</name>
<dbReference type="HOGENOM" id="CLU_2899387_0_0_14"/>
<reference evidence="1 2" key="1">
    <citation type="journal article" date="2001" name="Nucleic Acids Res.">
        <title>The complete genome sequence of the murine respiratory pathogen Mycoplasma pulmonis.</title>
        <authorList>
            <person name="Chambaud I."/>
            <person name="Heilig R."/>
            <person name="Ferris S."/>
            <person name="Barbe V."/>
            <person name="Samson D."/>
            <person name="Galisson F."/>
            <person name="Moszer I."/>
            <person name="Dybvig K."/>
            <person name="Wroblewski H."/>
            <person name="Viari A."/>
            <person name="Rocha E.P.C."/>
            <person name="Blanchard A."/>
        </authorList>
    </citation>
    <scope>NUCLEOTIDE SEQUENCE [LARGE SCALE GENOMIC DNA]</scope>
    <source>
        <strain evidence="1 2">UAB CTIP</strain>
    </source>
</reference>
<accession>Q98RD3</accession>